<keyword evidence="11" id="KW-1185">Reference proteome</keyword>
<evidence type="ECO:0000313" key="11">
    <source>
        <dbReference type="Proteomes" id="UP000315677"/>
    </source>
</evidence>
<feature type="compositionally biased region" description="Low complexity" evidence="7">
    <location>
        <begin position="366"/>
        <end position="382"/>
    </location>
</feature>
<proteinExistence type="predicted"/>
<keyword evidence="6 8" id="KW-0472">Membrane</keyword>
<evidence type="ECO:0000256" key="8">
    <source>
        <dbReference type="SAM" id="Phobius"/>
    </source>
</evidence>
<dbReference type="SUPFAM" id="SSF103473">
    <property type="entry name" value="MFS general substrate transporter"/>
    <property type="match status" value="1"/>
</dbReference>
<feature type="transmembrane region" description="Helical" evidence="8">
    <location>
        <begin position="231"/>
        <end position="248"/>
    </location>
</feature>
<feature type="transmembrane region" description="Helical" evidence="8">
    <location>
        <begin position="296"/>
        <end position="317"/>
    </location>
</feature>
<dbReference type="GO" id="GO:0022857">
    <property type="term" value="F:transmembrane transporter activity"/>
    <property type="evidence" value="ECO:0007669"/>
    <property type="project" value="InterPro"/>
</dbReference>
<dbReference type="RefSeq" id="WP_342787300.1">
    <property type="nucleotide sequence ID" value="NZ_VFPA01000001.1"/>
</dbReference>
<dbReference type="GO" id="GO:0005886">
    <property type="term" value="C:plasma membrane"/>
    <property type="evidence" value="ECO:0007669"/>
    <property type="project" value="UniProtKB-SubCell"/>
</dbReference>
<feature type="transmembrane region" description="Helical" evidence="8">
    <location>
        <begin position="202"/>
        <end position="219"/>
    </location>
</feature>
<keyword evidence="3" id="KW-1003">Cell membrane</keyword>
<evidence type="ECO:0000313" key="10">
    <source>
        <dbReference type="EMBL" id="TQM15491.1"/>
    </source>
</evidence>
<dbReference type="Pfam" id="PF07690">
    <property type="entry name" value="MFS_1"/>
    <property type="match status" value="1"/>
</dbReference>
<evidence type="ECO:0000256" key="3">
    <source>
        <dbReference type="ARBA" id="ARBA00022475"/>
    </source>
</evidence>
<organism evidence="10 11">
    <name type="scientific">Pseudonocardia kunmingensis</name>
    <dbReference type="NCBI Taxonomy" id="630975"/>
    <lineage>
        <taxon>Bacteria</taxon>
        <taxon>Bacillati</taxon>
        <taxon>Actinomycetota</taxon>
        <taxon>Actinomycetes</taxon>
        <taxon>Pseudonocardiales</taxon>
        <taxon>Pseudonocardiaceae</taxon>
        <taxon>Pseudonocardia</taxon>
    </lineage>
</organism>
<feature type="domain" description="Major facilitator superfamily (MFS) profile" evidence="9">
    <location>
        <begin position="16"/>
        <end position="382"/>
    </location>
</feature>
<dbReference type="PROSITE" id="PS50850">
    <property type="entry name" value="MFS"/>
    <property type="match status" value="1"/>
</dbReference>
<reference evidence="10 11" key="1">
    <citation type="submission" date="2019-06" db="EMBL/GenBank/DDBJ databases">
        <title>Sequencing the genomes of 1000 actinobacteria strains.</title>
        <authorList>
            <person name="Klenk H.-P."/>
        </authorList>
    </citation>
    <scope>NUCLEOTIDE SEQUENCE [LARGE SCALE GENOMIC DNA]</scope>
    <source>
        <strain evidence="10 11">DSM 45301</strain>
    </source>
</reference>
<dbReference type="PANTHER" id="PTHR42718">
    <property type="entry name" value="MAJOR FACILITATOR SUPERFAMILY MULTIDRUG TRANSPORTER MFSC"/>
    <property type="match status" value="1"/>
</dbReference>
<feature type="transmembrane region" description="Helical" evidence="8">
    <location>
        <begin position="52"/>
        <end position="70"/>
    </location>
</feature>
<dbReference type="InterPro" id="IPR011701">
    <property type="entry name" value="MFS"/>
</dbReference>
<dbReference type="InterPro" id="IPR036259">
    <property type="entry name" value="MFS_trans_sf"/>
</dbReference>
<feature type="region of interest" description="Disordered" evidence="7">
    <location>
        <begin position="322"/>
        <end position="382"/>
    </location>
</feature>
<evidence type="ECO:0000259" key="9">
    <source>
        <dbReference type="PROSITE" id="PS50850"/>
    </source>
</evidence>
<feature type="compositionally biased region" description="Low complexity" evidence="7">
    <location>
        <begin position="328"/>
        <end position="342"/>
    </location>
</feature>
<keyword evidence="5 8" id="KW-1133">Transmembrane helix</keyword>
<comment type="caution">
    <text evidence="10">The sequence shown here is derived from an EMBL/GenBank/DDBJ whole genome shotgun (WGS) entry which is preliminary data.</text>
</comment>
<feature type="transmembrane region" description="Helical" evidence="8">
    <location>
        <begin position="142"/>
        <end position="160"/>
    </location>
</feature>
<dbReference type="InterPro" id="IPR020846">
    <property type="entry name" value="MFS_dom"/>
</dbReference>
<keyword evidence="4 8" id="KW-0812">Transmembrane</keyword>
<evidence type="ECO:0000256" key="7">
    <source>
        <dbReference type="SAM" id="MobiDB-lite"/>
    </source>
</evidence>
<accession>A0A543E1M6</accession>
<name>A0A543E1M6_9PSEU</name>
<feature type="transmembrane region" description="Helical" evidence="8">
    <location>
        <begin position="82"/>
        <end position="101"/>
    </location>
</feature>
<protein>
    <submittedName>
        <fullName evidence="10">MFS transporter</fullName>
    </submittedName>
</protein>
<dbReference type="CDD" id="cd17321">
    <property type="entry name" value="MFS_MMR_MDR_like"/>
    <property type="match status" value="1"/>
</dbReference>
<dbReference type="Gene3D" id="1.20.1720.10">
    <property type="entry name" value="Multidrug resistance protein D"/>
    <property type="match status" value="1"/>
</dbReference>
<feature type="transmembrane region" description="Helical" evidence="8">
    <location>
        <begin position="269"/>
        <end position="290"/>
    </location>
</feature>
<sequence length="382" mass="40327">MKADVPMRASWREWTGLAVLALPAVLVMIDMSVLHLAVPRLAADLDPSASQLLWITDVYGFLIAGSLITMGALGDRIGRRRILLIGAAAFGAASVLAAYASSAEMLIAARALLGIAGAALGPSTLSLISVMFRDPRQRTTAITVWMAGFMGGGAVGPLVGGVMLEYFWWGSVFLAAVPVMVLLLTVGPVLLPEHRAAHPGRLDLPSAALSLTATLAVVYGIKEMAAGGLDLHPALIVAAGLAVGVLFVRRQQRLADPLLDLSLFRNRNFSVSLGTLTVTVIFMVGTQFLMAQYMQMVLGLSPLHAGLWGLPLVIAGTRRSSSPRRWRAPSTAPTSSAPACSSRLRASAFSPGPTSRRGFPWSWSGPRCCSPDSCRCPRSAST</sequence>
<evidence type="ECO:0000256" key="5">
    <source>
        <dbReference type="ARBA" id="ARBA00022989"/>
    </source>
</evidence>
<dbReference type="AlphaFoldDB" id="A0A543E1M6"/>
<dbReference type="Proteomes" id="UP000315677">
    <property type="component" value="Unassembled WGS sequence"/>
</dbReference>
<gene>
    <name evidence="10" type="ORF">FB558_2279</name>
</gene>
<comment type="subcellular location">
    <subcellularLocation>
        <location evidence="1">Cell membrane</location>
        <topology evidence="1">Multi-pass membrane protein</topology>
    </subcellularLocation>
</comment>
<evidence type="ECO:0000256" key="1">
    <source>
        <dbReference type="ARBA" id="ARBA00004651"/>
    </source>
</evidence>
<evidence type="ECO:0000256" key="6">
    <source>
        <dbReference type="ARBA" id="ARBA00023136"/>
    </source>
</evidence>
<evidence type="ECO:0000256" key="2">
    <source>
        <dbReference type="ARBA" id="ARBA00022448"/>
    </source>
</evidence>
<dbReference type="PANTHER" id="PTHR42718:SF47">
    <property type="entry name" value="METHYL VIOLOGEN RESISTANCE PROTEIN SMVA"/>
    <property type="match status" value="1"/>
</dbReference>
<keyword evidence="2" id="KW-0813">Transport</keyword>
<evidence type="ECO:0000256" key="4">
    <source>
        <dbReference type="ARBA" id="ARBA00022692"/>
    </source>
</evidence>
<feature type="transmembrane region" description="Helical" evidence="8">
    <location>
        <begin position="107"/>
        <end position="130"/>
    </location>
</feature>
<feature type="transmembrane region" description="Helical" evidence="8">
    <location>
        <begin position="166"/>
        <end position="190"/>
    </location>
</feature>
<dbReference type="EMBL" id="VFPA01000001">
    <property type="protein sequence ID" value="TQM15491.1"/>
    <property type="molecule type" value="Genomic_DNA"/>
</dbReference>